<dbReference type="InterPro" id="IPR008271">
    <property type="entry name" value="Ser/Thr_kinase_AS"/>
</dbReference>
<evidence type="ECO:0000313" key="9">
    <source>
        <dbReference type="Proteomes" id="UP001152795"/>
    </source>
</evidence>
<dbReference type="OrthoDB" id="275301at2759"/>
<dbReference type="InterPro" id="IPR001841">
    <property type="entry name" value="Znf_RING"/>
</dbReference>
<feature type="region of interest" description="Disordered" evidence="7">
    <location>
        <begin position="1"/>
        <end position="86"/>
    </location>
</feature>
<dbReference type="PANTHER" id="PTHR48016:SF56">
    <property type="entry name" value="MAPKK KINASE"/>
    <property type="match status" value="1"/>
</dbReference>
<dbReference type="SUPFAM" id="SSF56112">
    <property type="entry name" value="Protein kinase-like (PK-like)"/>
    <property type="match status" value="1"/>
</dbReference>
<name>A0A6S7GJT1_PARCT</name>
<evidence type="ECO:0000256" key="5">
    <source>
        <dbReference type="ARBA" id="ARBA00022833"/>
    </source>
</evidence>
<dbReference type="GO" id="GO:0004672">
    <property type="term" value="F:protein kinase activity"/>
    <property type="evidence" value="ECO:0007669"/>
    <property type="project" value="InterPro"/>
</dbReference>
<dbReference type="Pfam" id="PF04434">
    <property type="entry name" value="SWIM"/>
    <property type="match status" value="1"/>
</dbReference>
<evidence type="ECO:0000256" key="4">
    <source>
        <dbReference type="ARBA" id="ARBA00022777"/>
    </source>
</evidence>
<sequence length="1136" mass="125614">MASQGNFDSIQRKSSGKAREQRPEDEEKKPKTTKISESARPILEEQALLREKLKSAPAWKKDSISKKKLQPVVVRPPSPNFNTSNVGLKQASYIVAPSQNLRPSSPPHRRKTPSSSPSGSPGPSTPRSASPTLVFDAQMATENQHRVEKAMKVRLYLLQQTGPNSFLIGGDSPNHKFRVMIGPQTCSCSKGLFCVHLLFVMLRVFKLKDNDPLLWEKQLKNYEVEMLFHKFHASVSSRIGSKTKLVTKSKQTARRGTTDSHVQNGPVGAGLISSSPRSDEDVQCPICLLEMVDGESLTICDGCSNTLHQHCMAIWATECKRQKEALVCPLCRKVWAIKTKNVEKTEKSVISSGVELALPSASSQVDTIPLDQDLILPHCDPIPPEHVEHSKPWAEIFGEDLVCCLFSKEWNYREKGLQHLCKEVKIILTNENLSSFPEILLSSCSQIIAMMCADPVYPVYVLAVRALRVLLAYMSYKSPAEKVLLQKEISPVLEAIIMKCADSNRRVSSLSAKTLVELCKDESGDMALGSALSSSSEGNQCLGGINYVLSRTVVRSPENVTWPWWLGRLYLLVKLLEESTDYFRIETETVDYKKVSLNIRLPSSPNKLPENTNQWENNFSRLMFIVHFAIKATSCLHSKGNKLALRILTRCLKLASKVRSAFTEVKTCLSELEKSDRNALQRQFKHRHAPQRGVSVDSAYGSSSGENSQNFAETSSHAASLSDGDGNTLDGIPDLSDVDVQMSELENFHSVVAKSVSGEHSFPLTPPGSPSQDEGKRQSALSPSLPPIDVPLTTTKCQEKIEEEEAEALAIAIEASTLQPLVPPPIEKLIADDSEEIVVRVQPEGDEADGKERKDKHVYLEGIHWTKTELLGTGAFSSCYAARDKASGTLMAVKQVSFCRNSSDEQQKVTDTIMEEISIMSRVQHPNLTTCLGVTLHAGHFNIFLEWMAGGSLAKLLSTHGCLEETVAIKYTQQIIRGVAYLHEHHVIHRDIKGANILLDSTGHVVKVADFGAVARLKTEKTFTGEFQGQLLGTIAYMAPEVLRGESYGRKCDVWSIGCVVIEMMAGKPPWNANQHSNHLALIFKSCVFQIACSTGPPEIPDGLNPGFRDLILRCLDTNPQERSAALELLKHPVFR</sequence>
<dbReference type="GO" id="GO:0005524">
    <property type="term" value="F:ATP binding"/>
    <property type="evidence" value="ECO:0007669"/>
    <property type="project" value="UniProtKB-UniRule"/>
</dbReference>
<dbReference type="SUPFAM" id="SSF48371">
    <property type="entry name" value="ARM repeat"/>
    <property type="match status" value="1"/>
</dbReference>
<feature type="region of interest" description="Disordered" evidence="7">
    <location>
        <begin position="680"/>
        <end position="735"/>
    </location>
</feature>
<dbReference type="InterPro" id="IPR000719">
    <property type="entry name" value="Prot_kinase_dom"/>
</dbReference>
<keyword evidence="6" id="KW-0067">ATP-binding</keyword>
<dbReference type="Gene3D" id="1.25.10.10">
    <property type="entry name" value="Leucine-rich Repeat Variant"/>
    <property type="match status" value="1"/>
</dbReference>
<dbReference type="Pfam" id="PF13639">
    <property type="entry name" value="zf-RING_2"/>
    <property type="match status" value="1"/>
</dbReference>
<dbReference type="InterPro" id="IPR011009">
    <property type="entry name" value="Kinase-like_dom_sf"/>
</dbReference>
<dbReference type="CDD" id="cd16494">
    <property type="entry name" value="RING-CH-C4HC3_ZSWM2"/>
    <property type="match status" value="1"/>
</dbReference>
<dbReference type="PROSITE" id="PS50011">
    <property type="entry name" value="PROTEIN_KINASE_DOM"/>
    <property type="match status" value="1"/>
</dbReference>
<proteinExistence type="predicted"/>
<feature type="compositionally biased region" description="Low complexity" evidence="7">
    <location>
        <begin position="113"/>
        <end position="130"/>
    </location>
</feature>
<feature type="compositionally biased region" description="Basic and acidic residues" evidence="7">
    <location>
        <begin position="17"/>
        <end position="30"/>
    </location>
</feature>
<protein>
    <submittedName>
        <fullName evidence="8">Mitogen-activated kinase kinase kinase 1-like</fullName>
    </submittedName>
</protein>
<gene>
    <name evidence="8" type="ORF">PACLA_8A029743</name>
</gene>
<dbReference type="Gene3D" id="1.10.510.10">
    <property type="entry name" value="Transferase(Phosphotransferase) domain 1"/>
    <property type="match status" value="1"/>
</dbReference>
<evidence type="ECO:0000256" key="1">
    <source>
        <dbReference type="ARBA" id="ARBA00022679"/>
    </source>
</evidence>
<dbReference type="Proteomes" id="UP001152795">
    <property type="component" value="Unassembled WGS sequence"/>
</dbReference>
<evidence type="ECO:0000256" key="6">
    <source>
        <dbReference type="ARBA" id="ARBA00022840"/>
    </source>
</evidence>
<dbReference type="PROSITE" id="PS50966">
    <property type="entry name" value="ZF_SWIM"/>
    <property type="match status" value="1"/>
</dbReference>
<feature type="region of interest" description="Disordered" evidence="7">
    <location>
        <begin position="758"/>
        <end position="791"/>
    </location>
</feature>
<feature type="compositionally biased region" description="Polar residues" evidence="7">
    <location>
        <begin position="700"/>
        <end position="719"/>
    </location>
</feature>
<dbReference type="PROSITE" id="PS00107">
    <property type="entry name" value="PROTEIN_KINASE_ATP"/>
    <property type="match status" value="1"/>
</dbReference>
<dbReference type="Gene3D" id="3.30.40.10">
    <property type="entry name" value="Zinc/RING finger domain, C3HC4 (zinc finger)"/>
    <property type="match status" value="1"/>
</dbReference>
<dbReference type="PANTHER" id="PTHR48016">
    <property type="entry name" value="MAP KINASE KINASE KINASE SSK2-RELATED-RELATED"/>
    <property type="match status" value="1"/>
</dbReference>
<dbReference type="InterPro" id="IPR050538">
    <property type="entry name" value="MAP_kinase_kinase_kinase"/>
</dbReference>
<comment type="caution">
    <text evidence="8">The sequence shown here is derived from an EMBL/GenBank/DDBJ whole genome shotgun (WGS) entry which is preliminary data.</text>
</comment>
<feature type="region of interest" description="Disordered" evidence="7">
    <location>
        <begin position="248"/>
        <end position="276"/>
    </location>
</feature>
<dbReference type="InterPro" id="IPR017441">
    <property type="entry name" value="Protein_kinase_ATP_BS"/>
</dbReference>
<keyword evidence="3" id="KW-0479">Metal-binding</keyword>
<feature type="compositionally biased region" description="Basic and acidic residues" evidence="7">
    <location>
        <begin position="47"/>
        <end position="65"/>
    </location>
</feature>
<dbReference type="InterPro" id="IPR007527">
    <property type="entry name" value="Znf_SWIM"/>
</dbReference>
<keyword evidence="9" id="KW-1185">Reference proteome</keyword>
<evidence type="ECO:0000256" key="3">
    <source>
        <dbReference type="ARBA" id="ARBA00022771"/>
    </source>
</evidence>
<evidence type="ECO:0000256" key="2">
    <source>
        <dbReference type="ARBA" id="ARBA00022741"/>
    </source>
</evidence>
<dbReference type="GO" id="GO:0008270">
    <property type="term" value="F:zinc ion binding"/>
    <property type="evidence" value="ECO:0007669"/>
    <property type="project" value="UniProtKB-KW"/>
</dbReference>
<feature type="compositionally biased region" description="Polar residues" evidence="7">
    <location>
        <begin position="1"/>
        <end position="13"/>
    </location>
</feature>
<feature type="region of interest" description="Disordered" evidence="7">
    <location>
        <begin position="98"/>
        <end position="130"/>
    </location>
</feature>
<dbReference type="PROSITE" id="PS00108">
    <property type="entry name" value="PROTEIN_KINASE_ST"/>
    <property type="match status" value="1"/>
</dbReference>
<accession>A0A6S7GJT1</accession>
<dbReference type="Pfam" id="PF21040">
    <property type="entry name" value="CEP104-like_TOG"/>
    <property type="match status" value="1"/>
</dbReference>
<evidence type="ECO:0000256" key="7">
    <source>
        <dbReference type="SAM" id="MobiDB-lite"/>
    </source>
</evidence>
<keyword evidence="4 8" id="KW-0418">Kinase</keyword>
<dbReference type="EMBL" id="CACRXK020001938">
    <property type="protein sequence ID" value="CAB3991895.1"/>
    <property type="molecule type" value="Genomic_DNA"/>
</dbReference>
<dbReference type="SMART" id="SM00220">
    <property type="entry name" value="S_TKc"/>
    <property type="match status" value="1"/>
</dbReference>
<keyword evidence="3" id="KW-0863">Zinc-finger</keyword>
<dbReference type="AlphaFoldDB" id="A0A6S7GJT1"/>
<dbReference type="FunFam" id="1.10.510.10:FF:000286">
    <property type="entry name" value="Mitogen-activated protein kinase kinase kinase 1 (Predicted)"/>
    <property type="match status" value="1"/>
</dbReference>
<dbReference type="InterPro" id="IPR013083">
    <property type="entry name" value="Znf_RING/FYVE/PHD"/>
</dbReference>
<dbReference type="PROSITE" id="PS50089">
    <property type="entry name" value="ZF_RING_2"/>
    <property type="match status" value="1"/>
</dbReference>
<reference evidence="8" key="1">
    <citation type="submission" date="2020-04" db="EMBL/GenBank/DDBJ databases">
        <authorList>
            <person name="Alioto T."/>
            <person name="Alioto T."/>
            <person name="Gomez Garrido J."/>
        </authorList>
    </citation>
    <scope>NUCLEOTIDE SEQUENCE</scope>
    <source>
        <strain evidence="8">A484AB</strain>
    </source>
</reference>
<keyword evidence="5" id="KW-0862">Zinc</keyword>
<dbReference type="SUPFAM" id="SSF57850">
    <property type="entry name" value="RING/U-box"/>
    <property type="match status" value="1"/>
</dbReference>
<dbReference type="Pfam" id="PF00069">
    <property type="entry name" value="Pkinase"/>
    <property type="match status" value="1"/>
</dbReference>
<keyword evidence="1" id="KW-0808">Transferase</keyword>
<organism evidence="8 9">
    <name type="scientific">Paramuricea clavata</name>
    <name type="common">Red gorgonian</name>
    <name type="synonym">Violescent sea-whip</name>
    <dbReference type="NCBI Taxonomy" id="317549"/>
    <lineage>
        <taxon>Eukaryota</taxon>
        <taxon>Metazoa</taxon>
        <taxon>Cnidaria</taxon>
        <taxon>Anthozoa</taxon>
        <taxon>Octocorallia</taxon>
        <taxon>Malacalcyonacea</taxon>
        <taxon>Plexauridae</taxon>
        <taxon>Paramuricea</taxon>
    </lineage>
</organism>
<keyword evidence="2" id="KW-0547">Nucleotide-binding</keyword>
<dbReference type="InterPro" id="IPR016024">
    <property type="entry name" value="ARM-type_fold"/>
</dbReference>
<evidence type="ECO:0000313" key="8">
    <source>
        <dbReference type="EMBL" id="CAB3991895.1"/>
    </source>
</evidence>
<dbReference type="InterPro" id="IPR011989">
    <property type="entry name" value="ARM-like"/>
</dbReference>